<comment type="cofactor">
    <cofactor evidence="1">
        <name>FMN</name>
        <dbReference type="ChEBI" id="CHEBI:58210"/>
    </cofactor>
</comment>
<accession>A0A6M2BTW2</accession>
<feature type="domain" description="NADH:flavin oxidoreductase/NADH oxidase N-terminal" evidence="6">
    <location>
        <begin position="2"/>
        <end position="344"/>
    </location>
</feature>
<dbReference type="GO" id="GO:0003959">
    <property type="term" value="F:NADPH dehydrogenase activity"/>
    <property type="evidence" value="ECO:0007669"/>
    <property type="project" value="InterPro"/>
</dbReference>
<dbReference type="GO" id="GO:0050661">
    <property type="term" value="F:NADP binding"/>
    <property type="evidence" value="ECO:0007669"/>
    <property type="project" value="InterPro"/>
</dbReference>
<evidence type="ECO:0000259" key="6">
    <source>
        <dbReference type="Pfam" id="PF00724"/>
    </source>
</evidence>
<dbReference type="PANTHER" id="PTHR43303">
    <property type="entry name" value="NADPH DEHYDROGENASE C23G7.10C-RELATED"/>
    <property type="match status" value="1"/>
</dbReference>
<dbReference type="GO" id="GO:0010181">
    <property type="term" value="F:FMN binding"/>
    <property type="evidence" value="ECO:0007669"/>
    <property type="project" value="InterPro"/>
</dbReference>
<keyword evidence="8" id="KW-1185">Reference proteome</keyword>
<dbReference type="Proteomes" id="UP000472676">
    <property type="component" value="Unassembled WGS sequence"/>
</dbReference>
<evidence type="ECO:0000313" key="7">
    <source>
        <dbReference type="EMBL" id="NGY05661.1"/>
    </source>
</evidence>
<dbReference type="SUPFAM" id="SSF51395">
    <property type="entry name" value="FMN-linked oxidoreductases"/>
    <property type="match status" value="1"/>
</dbReference>
<keyword evidence="3" id="KW-0288">FMN</keyword>
<dbReference type="RefSeq" id="WP_166257591.1">
    <property type="nucleotide sequence ID" value="NZ_JAAMOW010000006.1"/>
</dbReference>
<evidence type="ECO:0000256" key="1">
    <source>
        <dbReference type="ARBA" id="ARBA00001917"/>
    </source>
</evidence>
<dbReference type="InterPro" id="IPR013785">
    <property type="entry name" value="Aldolase_TIM"/>
</dbReference>
<dbReference type="CDD" id="cd02932">
    <property type="entry name" value="OYE_YqiM_FMN"/>
    <property type="match status" value="1"/>
</dbReference>
<evidence type="ECO:0000313" key="8">
    <source>
        <dbReference type="Proteomes" id="UP000472676"/>
    </source>
</evidence>
<keyword evidence="4" id="KW-0521">NADP</keyword>
<comment type="caution">
    <text evidence="7">The sequence shown here is derived from an EMBL/GenBank/DDBJ whole genome shotgun (WGS) entry which is preliminary data.</text>
</comment>
<dbReference type="AlphaFoldDB" id="A0A6M2BTW2"/>
<evidence type="ECO:0000256" key="3">
    <source>
        <dbReference type="ARBA" id="ARBA00022643"/>
    </source>
</evidence>
<evidence type="ECO:0000256" key="4">
    <source>
        <dbReference type="ARBA" id="ARBA00022857"/>
    </source>
</evidence>
<dbReference type="InterPro" id="IPR001155">
    <property type="entry name" value="OxRdtase_FMN_N"/>
</dbReference>
<sequence>MSLFSPLVQRGLTLKNRIVVSPMCQYSAEEGRPTPWHQVHLGSRAIGGAAAVIAEATAVQAQGRISPGDTGLWNDAQAQAWAPIARFVRDAGAVAGVQLAHAGRKASTARPWEGGDALDVEQGGWRPLAAPSALAFDDNSIVPEALDAAGIDALVLAFAAAARRALDAGFELIEIHGAHGYLLHEFLSPISNRRDDDYGGSFANRIRLLKRVIAAVRGVWPERLPLWLRISATDWAEPDRDGDSWDLEQSCALVDAIKTDGVDLIDVSSGGSLPKAKIPVGAGFQTPFAAEIRRRCGVATGAVGMITAPAQADHLIRTQQADVTLLARELLRDPYWPRRAALELRQKIDAPPQYQRAW</sequence>
<proteinExistence type="predicted"/>
<dbReference type="PANTHER" id="PTHR43303:SF4">
    <property type="entry name" value="NADPH DEHYDROGENASE C23G7.10C-RELATED"/>
    <property type="match status" value="1"/>
</dbReference>
<gene>
    <name evidence="7" type="ORF">G7Y85_12880</name>
</gene>
<name>A0A6M2BTW2_9GAMM</name>
<protein>
    <submittedName>
        <fullName evidence="7">NADH:flavin oxidoreductase/NADH oxidase</fullName>
    </submittedName>
</protein>
<dbReference type="Gene3D" id="3.20.20.70">
    <property type="entry name" value="Aldolase class I"/>
    <property type="match status" value="1"/>
</dbReference>
<reference evidence="7 8" key="1">
    <citation type="journal article" date="2014" name="Int. J. Syst. Evol. Microbiol.">
        <title>Solimonas terrae sp. nov., isolated from soil.</title>
        <authorList>
            <person name="Kim S.J."/>
            <person name="Moon J.Y."/>
            <person name="Weon H.Y."/>
            <person name="Ahn J.H."/>
            <person name="Chen W.M."/>
            <person name="Kwon S.W."/>
        </authorList>
    </citation>
    <scope>NUCLEOTIDE SEQUENCE [LARGE SCALE GENOMIC DNA]</scope>
    <source>
        <strain evidence="7 8">KIS83-12</strain>
    </source>
</reference>
<evidence type="ECO:0000256" key="5">
    <source>
        <dbReference type="ARBA" id="ARBA00023002"/>
    </source>
</evidence>
<dbReference type="EMBL" id="JAAMOW010000006">
    <property type="protein sequence ID" value="NGY05661.1"/>
    <property type="molecule type" value="Genomic_DNA"/>
</dbReference>
<keyword evidence="5" id="KW-0560">Oxidoreductase</keyword>
<organism evidence="7 8">
    <name type="scientific">Solimonas terrae</name>
    <dbReference type="NCBI Taxonomy" id="1396819"/>
    <lineage>
        <taxon>Bacteria</taxon>
        <taxon>Pseudomonadati</taxon>
        <taxon>Pseudomonadota</taxon>
        <taxon>Gammaproteobacteria</taxon>
        <taxon>Nevskiales</taxon>
        <taxon>Nevskiaceae</taxon>
        <taxon>Solimonas</taxon>
    </lineage>
</organism>
<dbReference type="InterPro" id="IPR044152">
    <property type="entry name" value="YqjM-like"/>
</dbReference>
<evidence type="ECO:0000256" key="2">
    <source>
        <dbReference type="ARBA" id="ARBA00022630"/>
    </source>
</evidence>
<keyword evidence="2" id="KW-0285">Flavoprotein</keyword>
<dbReference type="Pfam" id="PF00724">
    <property type="entry name" value="Oxidored_FMN"/>
    <property type="match status" value="1"/>
</dbReference>